<dbReference type="Pfam" id="PF07728">
    <property type="entry name" value="AAA_5"/>
    <property type="match status" value="1"/>
</dbReference>
<dbReference type="SUPFAM" id="SSF52540">
    <property type="entry name" value="P-loop containing nucleoside triphosphate hydrolases"/>
    <property type="match status" value="2"/>
</dbReference>
<dbReference type="InterPro" id="IPR011704">
    <property type="entry name" value="ATPase_dyneun-rel_AAA"/>
</dbReference>
<dbReference type="EMBL" id="FOPP01000014">
    <property type="protein sequence ID" value="SFH48953.1"/>
    <property type="molecule type" value="Genomic_DNA"/>
</dbReference>
<evidence type="ECO:0000313" key="3">
    <source>
        <dbReference type="Proteomes" id="UP000199666"/>
    </source>
</evidence>
<dbReference type="GO" id="GO:0005524">
    <property type="term" value="F:ATP binding"/>
    <property type="evidence" value="ECO:0007669"/>
    <property type="project" value="InterPro"/>
</dbReference>
<evidence type="ECO:0000259" key="1">
    <source>
        <dbReference type="SMART" id="SM00382"/>
    </source>
</evidence>
<dbReference type="STRING" id="414048.SAMN04489864_11481"/>
<sequence length="648" mass="75299">MLSMENRLWKLGCRWGSLKEKKPLFYDLLIKENIVIGWVDKDYGKNNWVLLTNGETVLAFAEIKEERQTILNFPHLKHDFLKYQLPFDGNMFCYKADIIELEENDRFLYELQQGICKVNSIPTIKKFNELLLKYRSNNYMNNNILDLLKYKKQIILQGPPGTGKTRLAKEIARELLIEDLKNSFTEVDLLAIVKEKTIINTFTNYNSFEIVKIDSNSFKIYPKGAKLEYKVFFSDVIDCIKDFDANDLVKKYDKKGVGTYLVGIAKYVVDSLEIVRQQIIQFHPSYTYEDFVRGITVKPNPDGDGVLYEAENKTLGAFANEAFQNYKLSRKQVSVSVSDIELFDLFISDIKEKIADSDEQRFSLTDAVYLFEPDEKRFKYKGDNWIAHSKGLNMKFSELQKIIASNVTERAQVKQLDGVEELTKQHATYFIKVVEMFYEFKSNHSSNQTNKEIKTALKNYVLIVDEINRANLSSVLGELIYALEYRGESVDSMYAIDGNNKLILPPNLYIIGTMNTADRSVGHIDYAIRRRFAFVDVLPEVLEINDFDKDLFTTVAKLFVKEWDNQWESSLYLSPEFAPKDVMLGHSYFIKQYERDDSGNNINDMSYDFKMRVKYEIVPILREYVKDGILNEKASSEIDKIENAYPIL</sequence>
<feature type="domain" description="AAA+ ATPase" evidence="1">
    <location>
        <begin position="150"/>
        <end position="538"/>
    </location>
</feature>
<gene>
    <name evidence="2" type="ORF">SAMN04489864_11481</name>
</gene>
<evidence type="ECO:0000313" key="2">
    <source>
        <dbReference type="EMBL" id="SFH48953.1"/>
    </source>
</evidence>
<accession>A0A1I3AFW7</accession>
<dbReference type="InterPro" id="IPR027417">
    <property type="entry name" value="P-loop_NTPase"/>
</dbReference>
<dbReference type="SMART" id="SM00382">
    <property type="entry name" value="AAA"/>
    <property type="match status" value="1"/>
</dbReference>
<keyword evidence="3" id="KW-1185">Reference proteome</keyword>
<dbReference type="InterPro" id="IPR003593">
    <property type="entry name" value="AAA+_ATPase"/>
</dbReference>
<dbReference type="PANTHER" id="PTHR37291">
    <property type="entry name" value="5-METHYLCYTOSINE-SPECIFIC RESTRICTION ENZYME B"/>
    <property type="match status" value="1"/>
</dbReference>
<proteinExistence type="predicted"/>
<dbReference type="Gene3D" id="3.40.50.300">
    <property type="entry name" value="P-loop containing nucleotide triphosphate hydrolases"/>
    <property type="match status" value="2"/>
</dbReference>
<protein>
    <submittedName>
        <fullName evidence="2">ATPase family associated with various cellular activities (AAA)</fullName>
    </submittedName>
</protein>
<name>A0A1I3AFW7_9SPHI</name>
<dbReference type="AlphaFoldDB" id="A0A1I3AFW7"/>
<dbReference type="GO" id="GO:0016887">
    <property type="term" value="F:ATP hydrolysis activity"/>
    <property type="evidence" value="ECO:0007669"/>
    <property type="project" value="InterPro"/>
</dbReference>
<reference evidence="2 3" key="1">
    <citation type="submission" date="2016-10" db="EMBL/GenBank/DDBJ databases">
        <authorList>
            <person name="de Groot N.N."/>
        </authorList>
    </citation>
    <scope>NUCLEOTIDE SEQUENCE [LARGE SCALE GENOMIC DNA]</scope>
    <source>
        <strain evidence="2 3">DSM 18684</strain>
    </source>
</reference>
<dbReference type="Pfam" id="PF00004">
    <property type="entry name" value="AAA"/>
    <property type="match status" value="1"/>
</dbReference>
<organism evidence="2 3">
    <name type="scientific">Pedobacter insulae</name>
    <dbReference type="NCBI Taxonomy" id="414048"/>
    <lineage>
        <taxon>Bacteria</taxon>
        <taxon>Pseudomonadati</taxon>
        <taxon>Bacteroidota</taxon>
        <taxon>Sphingobacteriia</taxon>
        <taxon>Sphingobacteriales</taxon>
        <taxon>Sphingobacteriaceae</taxon>
        <taxon>Pedobacter</taxon>
    </lineage>
</organism>
<dbReference type="InterPro" id="IPR052934">
    <property type="entry name" value="Methyl-DNA_Rec/Restrict_Enz"/>
</dbReference>
<dbReference type="PANTHER" id="PTHR37291:SF1">
    <property type="entry name" value="TYPE IV METHYL-DIRECTED RESTRICTION ENZYME ECOKMCRB SUBUNIT"/>
    <property type="match status" value="1"/>
</dbReference>
<dbReference type="InterPro" id="IPR003959">
    <property type="entry name" value="ATPase_AAA_core"/>
</dbReference>
<dbReference type="Proteomes" id="UP000199666">
    <property type="component" value="Unassembled WGS sequence"/>
</dbReference>